<evidence type="ECO:0000256" key="8">
    <source>
        <dbReference type="ARBA" id="ARBA00022777"/>
    </source>
</evidence>
<dbReference type="Gene3D" id="3.30.565.10">
    <property type="entry name" value="Histidine kinase-like ATPase, C-terminal domain"/>
    <property type="match status" value="1"/>
</dbReference>
<dbReference type="Proteomes" id="UP000199256">
    <property type="component" value="Unassembled WGS sequence"/>
</dbReference>
<dbReference type="PROSITE" id="PS50851">
    <property type="entry name" value="CHEW"/>
    <property type="match status" value="1"/>
</dbReference>
<dbReference type="InterPro" id="IPR005467">
    <property type="entry name" value="His_kinase_dom"/>
</dbReference>
<dbReference type="PANTHER" id="PTHR43395">
    <property type="entry name" value="SENSOR HISTIDINE KINASE CHEA"/>
    <property type="match status" value="1"/>
</dbReference>
<dbReference type="GO" id="GO:0005737">
    <property type="term" value="C:cytoplasm"/>
    <property type="evidence" value="ECO:0007669"/>
    <property type="project" value="InterPro"/>
</dbReference>
<reference evidence="17" key="1">
    <citation type="submission" date="2016-10" db="EMBL/GenBank/DDBJ databases">
        <authorList>
            <person name="Varghese N."/>
            <person name="Submissions S."/>
        </authorList>
    </citation>
    <scope>NUCLEOTIDE SEQUENCE [LARGE SCALE GENOMIC DNA]</scope>
    <source>
        <strain evidence="17">DSM 241</strain>
    </source>
</reference>
<feature type="domain" description="HPt" evidence="15">
    <location>
        <begin position="1"/>
        <end position="103"/>
    </location>
</feature>
<evidence type="ECO:0000256" key="4">
    <source>
        <dbReference type="ARBA" id="ARBA00022500"/>
    </source>
</evidence>
<dbReference type="InterPro" id="IPR003594">
    <property type="entry name" value="HATPase_dom"/>
</dbReference>
<dbReference type="AlphaFoldDB" id="A0A1H7F8A4"/>
<evidence type="ECO:0000256" key="5">
    <source>
        <dbReference type="ARBA" id="ARBA00022553"/>
    </source>
</evidence>
<feature type="domain" description="Histidine kinase" evidence="13">
    <location>
        <begin position="380"/>
        <end position="587"/>
    </location>
</feature>
<name>A0A1H7F8A4_9GAMM</name>
<dbReference type="SMART" id="SM00387">
    <property type="entry name" value="HATPase_c"/>
    <property type="match status" value="1"/>
</dbReference>
<evidence type="ECO:0000256" key="7">
    <source>
        <dbReference type="ARBA" id="ARBA00022741"/>
    </source>
</evidence>
<keyword evidence="5 12" id="KW-0597">Phosphoprotein</keyword>
<keyword evidence="17" id="KW-1185">Reference proteome</keyword>
<organism evidence="16 17">
    <name type="scientific">Ectothiorhodospira marina</name>
    <dbReference type="NCBI Taxonomy" id="1396821"/>
    <lineage>
        <taxon>Bacteria</taxon>
        <taxon>Pseudomonadati</taxon>
        <taxon>Pseudomonadota</taxon>
        <taxon>Gammaproteobacteria</taxon>
        <taxon>Chromatiales</taxon>
        <taxon>Ectothiorhodospiraceae</taxon>
        <taxon>Ectothiorhodospira</taxon>
    </lineage>
</organism>
<dbReference type="RefSeq" id="WP_090249642.1">
    <property type="nucleotide sequence ID" value="NZ_FOAA01000001.1"/>
</dbReference>
<dbReference type="SMART" id="SM00260">
    <property type="entry name" value="CheW"/>
    <property type="match status" value="1"/>
</dbReference>
<dbReference type="CDD" id="cd00731">
    <property type="entry name" value="CheA_reg"/>
    <property type="match status" value="1"/>
</dbReference>
<proteinExistence type="predicted"/>
<evidence type="ECO:0000256" key="1">
    <source>
        <dbReference type="ARBA" id="ARBA00000085"/>
    </source>
</evidence>
<dbReference type="OrthoDB" id="9803176at2"/>
<dbReference type="InterPro" id="IPR036097">
    <property type="entry name" value="HisK_dim/P_sf"/>
</dbReference>
<dbReference type="InterPro" id="IPR004358">
    <property type="entry name" value="Sig_transdc_His_kin-like_C"/>
</dbReference>
<comment type="catalytic activity">
    <reaction evidence="1">
        <text>ATP + protein L-histidine = ADP + protein N-phospho-L-histidine.</text>
        <dbReference type="EC" id="2.7.13.3"/>
    </reaction>
</comment>
<dbReference type="SUPFAM" id="SSF55874">
    <property type="entry name" value="ATPase domain of HSP90 chaperone/DNA topoisomerase II/histidine kinase"/>
    <property type="match status" value="1"/>
</dbReference>
<dbReference type="SMART" id="SM00073">
    <property type="entry name" value="HPT"/>
    <property type="match status" value="1"/>
</dbReference>
<keyword evidence="4" id="KW-0145">Chemotaxis</keyword>
<accession>A0A1H7F8A4</accession>
<comment type="function">
    <text evidence="11">Involved in the transmission of sensory signals from the chemoreceptors to the flagellar motors. CheA is autophosphorylated; it can transfer its phosphate group to either CheB or CheY.</text>
</comment>
<evidence type="ECO:0000259" key="15">
    <source>
        <dbReference type="PROSITE" id="PS50894"/>
    </source>
</evidence>
<dbReference type="EC" id="2.7.13.3" evidence="2"/>
<feature type="modified residue" description="Phosphohistidine" evidence="12">
    <location>
        <position position="46"/>
    </location>
</feature>
<keyword evidence="8 16" id="KW-0418">Kinase</keyword>
<evidence type="ECO:0000256" key="6">
    <source>
        <dbReference type="ARBA" id="ARBA00022679"/>
    </source>
</evidence>
<dbReference type="InterPro" id="IPR036641">
    <property type="entry name" value="HPT_dom_sf"/>
</dbReference>
<dbReference type="GO" id="GO:0005524">
    <property type="term" value="F:ATP binding"/>
    <property type="evidence" value="ECO:0007669"/>
    <property type="project" value="UniProtKB-KW"/>
</dbReference>
<dbReference type="SUPFAM" id="SSF47384">
    <property type="entry name" value="Homodimeric domain of signal transducing histidine kinase"/>
    <property type="match status" value="1"/>
</dbReference>
<evidence type="ECO:0000259" key="13">
    <source>
        <dbReference type="PROSITE" id="PS50109"/>
    </source>
</evidence>
<evidence type="ECO:0000313" key="16">
    <source>
        <dbReference type="EMBL" id="SEK22371.1"/>
    </source>
</evidence>
<evidence type="ECO:0000256" key="3">
    <source>
        <dbReference type="ARBA" id="ARBA00021495"/>
    </source>
</evidence>
<dbReference type="CDD" id="cd00088">
    <property type="entry name" value="HPT"/>
    <property type="match status" value="1"/>
</dbReference>
<dbReference type="Gene3D" id="1.20.120.160">
    <property type="entry name" value="HPT domain"/>
    <property type="match status" value="1"/>
</dbReference>
<evidence type="ECO:0000259" key="14">
    <source>
        <dbReference type="PROSITE" id="PS50851"/>
    </source>
</evidence>
<keyword evidence="9" id="KW-0067">ATP-binding</keyword>
<dbReference type="Pfam" id="PF01627">
    <property type="entry name" value="Hpt"/>
    <property type="match status" value="1"/>
</dbReference>
<dbReference type="InterPro" id="IPR004105">
    <property type="entry name" value="CheA-like_dim"/>
</dbReference>
<protein>
    <recommendedName>
        <fullName evidence="3">Chemotaxis protein CheA</fullName>
        <ecNumber evidence="2">2.7.13.3</ecNumber>
    </recommendedName>
</protein>
<evidence type="ECO:0000313" key="17">
    <source>
        <dbReference type="Proteomes" id="UP000199256"/>
    </source>
</evidence>
<dbReference type="Pfam" id="PF02518">
    <property type="entry name" value="HATPase_c"/>
    <property type="match status" value="1"/>
</dbReference>
<keyword evidence="7" id="KW-0547">Nucleotide-binding</keyword>
<dbReference type="Gene3D" id="1.10.287.560">
    <property type="entry name" value="Histidine kinase CheA-like, homodimeric domain"/>
    <property type="match status" value="1"/>
</dbReference>
<dbReference type="InterPro" id="IPR036061">
    <property type="entry name" value="CheW-like_dom_sf"/>
</dbReference>
<feature type="domain" description="CheW-like" evidence="14">
    <location>
        <begin position="589"/>
        <end position="719"/>
    </location>
</feature>
<dbReference type="InterPro" id="IPR008207">
    <property type="entry name" value="Sig_transdc_His_kin_Hpt_dom"/>
</dbReference>
<evidence type="ECO:0000256" key="11">
    <source>
        <dbReference type="ARBA" id="ARBA00035100"/>
    </source>
</evidence>
<dbReference type="SMART" id="SM01231">
    <property type="entry name" value="H-kinase_dim"/>
    <property type="match status" value="1"/>
</dbReference>
<evidence type="ECO:0000256" key="9">
    <source>
        <dbReference type="ARBA" id="ARBA00022840"/>
    </source>
</evidence>
<sequence>MSLSDALPTFLAEARGLLEAMETALGVLDGNPNDTGAINSLFRAAHTIKGSAGLFGLDHIVDFTHEMESVLDRVRDGALSLNSSRIELMLLCRDHIDRLLEVVEIGSEPDEALLTQGEELTARLRQDLPASAASPSDPIHWAPVTGDDPVRNLGSDPTEGDTLWHLSLRFGRDVLRHGMDPLSFIHYLNTLGEVRQVYTVTDALPPAEEMDPESCYLGFEIRLHSEADKQCIEDVFDFVREESQIRILPPGAHFPQFLALMQAVPEDNHRLGEILVGCGAITERELEHMLDAQARQKSDASPTSAPRLGEALVQEERIQPELVGAALRRQQEVRRRQAQESRLLRVRADKLDSLIDLVGELVIAGAGLQAQVQGQGDTALHESAQEIARLVDGIRDGAMNLRLVEIGETFSRFGRVVRDVSRETGKDIALRIEGAETELDKTVVERLADPLTHLVRNAIDHGIESPEIRQARSKPSQGQLHLGARHEAGSVVIEIMDDGGGLDRERILAKAKERGLLPSDAEPDDAEVWNLIFEPGFSTAQSVSNLSGRGVGMDVVKQAIDALRGGIEIESSPGQGSTFRIRLPLSLAIIDGFRVSVSGNEYVVPLDMVLECMEMPRDLTEGETPHLNLRGDVLPLLPLGAFFGLPKASVTRRNIVVVQWGGRSAGLLVDELQGQLQAVIKPLGPLFKGLPGISGSTILGSGEVALVLDVPGLLERVVSVDSASYLQ</sequence>
<dbReference type="GO" id="GO:0006935">
    <property type="term" value="P:chemotaxis"/>
    <property type="evidence" value="ECO:0007669"/>
    <property type="project" value="UniProtKB-KW"/>
</dbReference>
<dbReference type="InterPro" id="IPR051315">
    <property type="entry name" value="Bact_Chemotaxis_CheA"/>
</dbReference>
<gene>
    <name evidence="16" type="ORF">SAMN05444515_101154</name>
</gene>
<evidence type="ECO:0000256" key="2">
    <source>
        <dbReference type="ARBA" id="ARBA00012438"/>
    </source>
</evidence>
<dbReference type="Gene3D" id="2.30.30.40">
    <property type="entry name" value="SH3 Domains"/>
    <property type="match status" value="1"/>
</dbReference>
<dbReference type="Pfam" id="PF02895">
    <property type="entry name" value="H-kinase_dim"/>
    <property type="match status" value="1"/>
</dbReference>
<keyword evidence="10" id="KW-0902">Two-component regulatory system</keyword>
<dbReference type="InterPro" id="IPR036890">
    <property type="entry name" value="HATPase_C_sf"/>
</dbReference>
<dbReference type="SUPFAM" id="SSF50341">
    <property type="entry name" value="CheW-like"/>
    <property type="match status" value="1"/>
</dbReference>
<evidence type="ECO:0000256" key="12">
    <source>
        <dbReference type="PROSITE-ProRule" id="PRU00110"/>
    </source>
</evidence>
<keyword evidence="6" id="KW-0808">Transferase</keyword>
<dbReference type="GO" id="GO:0000155">
    <property type="term" value="F:phosphorelay sensor kinase activity"/>
    <property type="evidence" value="ECO:0007669"/>
    <property type="project" value="InterPro"/>
</dbReference>
<evidence type="ECO:0000256" key="10">
    <source>
        <dbReference type="ARBA" id="ARBA00023012"/>
    </source>
</evidence>
<dbReference type="Pfam" id="PF01584">
    <property type="entry name" value="CheW"/>
    <property type="match status" value="1"/>
</dbReference>
<dbReference type="PANTHER" id="PTHR43395:SF10">
    <property type="entry name" value="CHEMOTAXIS PROTEIN CHEA"/>
    <property type="match status" value="1"/>
</dbReference>
<dbReference type="PROSITE" id="PS50109">
    <property type="entry name" value="HIS_KIN"/>
    <property type="match status" value="1"/>
</dbReference>
<dbReference type="InterPro" id="IPR002545">
    <property type="entry name" value="CheW-lke_dom"/>
</dbReference>
<dbReference type="SUPFAM" id="SSF47226">
    <property type="entry name" value="Histidine-containing phosphotransfer domain, HPT domain"/>
    <property type="match status" value="1"/>
</dbReference>
<dbReference type="STRING" id="1396821.SAMN05444515_101154"/>
<dbReference type="PRINTS" id="PR00344">
    <property type="entry name" value="BCTRLSENSOR"/>
</dbReference>
<dbReference type="PROSITE" id="PS50894">
    <property type="entry name" value="HPT"/>
    <property type="match status" value="1"/>
</dbReference>
<dbReference type="InterPro" id="IPR037006">
    <property type="entry name" value="CheA-like_homodim_sf"/>
</dbReference>
<dbReference type="CDD" id="cd16916">
    <property type="entry name" value="HATPase_CheA-like"/>
    <property type="match status" value="1"/>
</dbReference>
<dbReference type="FunFam" id="3.30.565.10:FF:000016">
    <property type="entry name" value="Chemotaxis protein CheA, putative"/>
    <property type="match status" value="1"/>
</dbReference>
<dbReference type="EMBL" id="FOAA01000001">
    <property type="protein sequence ID" value="SEK22371.1"/>
    <property type="molecule type" value="Genomic_DNA"/>
</dbReference>